<evidence type="ECO:0000256" key="8">
    <source>
        <dbReference type="ARBA" id="ARBA00023242"/>
    </source>
</evidence>
<gene>
    <name evidence="15" type="primary">MED13L</name>
    <name evidence="15" type="ORF">HK099_006591</name>
</gene>
<protein>
    <recommendedName>
        <fullName evidence="3 11">Mediator of RNA polymerase II transcription subunit 13</fullName>
    </recommendedName>
    <alternativeName>
        <fullName evidence="10 11">Mediator complex subunit 13</fullName>
    </alternativeName>
</protein>
<comment type="caution">
    <text evidence="15">The sequence shown here is derived from an EMBL/GenBank/DDBJ whole genome shotgun (WGS) entry which is preliminary data.</text>
</comment>
<comment type="similarity">
    <text evidence="2 11">Belongs to the Mediator complex subunit 13 family.</text>
</comment>
<dbReference type="Pfam" id="PF18296">
    <property type="entry name" value="MID_MedPIWI"/>
    <property type="match status" value="1"/>
</dbReference>
<dbReference type="PANTHER" id="PTHR48249">
    <property type="entry name" value="MEDIATOR OF RNA POLYMERASE II TRANSCRIPTION SUBUNIT 13"/>
    <property type="match status" value="1"/>
</dbReference>
<dbReference type="InterPro" id="IPR041285">
    <property type="entry name" value="MID_MedPIWI"/>
</dbReference>
<evidence type="ECO:0000256" key="5">
    <source>
        <dbReference type="ARBA" id="ARBA00023015"/>
    </source>
</evidence>
<evidence type="ECO:0000256" key="9">
    <source>
        <dbReference type="ARBA" id="ARBA00025661"/>
    </source>
</evidence>
<keyword evidence="4 11" id="KW-0678">Repressor</keyword>
<reference evidence="15" key="1">
    <citation type="submission" date="2020-05" db="EMBL/GenBank/DDBJ databases">
        <title>Phylogenomic resolution of chytrid fungi.</title>
        <authorList>
            <person name="Stajich J.E."/>
            <person name="Amses K."/>
            <person name="Simmons R."/>
            <person name="Seto K."/>
            <person name="Myers J."/>
            <person name="Bonds A."/>
            <person name="Quandt C.A."/>
            <person name="Barry K."/>
            <person name="Liu P."/>
            <person name="Grigoriev I."/>
            <person name="Longcore J.E."/>
            <person name="James T.Y."/>
        </authorList>
    </citation>
    <scope>NUCLEOTIDE SEQUENCE</scope>
    <source>
        <strain evidence="15">JEL0476</strain>
    </source>
</reference>
<dbReference type="InterPro" id="IPR009401">
    <property type="entry name" value="Med13_C"/>
</dbReference>
<evidence type="ECO:0000256" key="7">
    <source>
        <dbReference type="ARBA" id="ARBA00023163"/>
    </source>
</evidence>
<feature type="region of interest" description="Disordered" evidence="12">
    <location>
        <begin position="103"/>
        <end position="151"/>
    </location>
</feature>
<evidence type="ECO:0000256" key="3">
    <source>
        <dbReference type="ARBA" id="ARBA00019618"/>
    </source>
</evidence>
<dbReference type="Pfam" id="PF06333">
    <property type="entry name" value="Med13_C"/>
    <property type="match status" value="1"/>
</dbReference>
<dbReference type="GO" id="GO:0016592">
    <property type="term" value="C:mediator complex"/>
    <property type="evidence" value="ECO:0007669"/>
    <property type="project" value="InterPro"/>
</dbReference>
<comment type="subcellular location">
    <subcellularLocation>
        <location evidence="1 11">Nucleus</location>
    </subcellularLocation>
</comment>
<comment type="subunit">
    <text evidence="11">Component of the SRB8-11 complex, which itself associates with the Mediator complex.</text>
</comment>
<comment type="function">
    <text evidence="9 11">Component of the SRB8-11 complex. The SRB8-11 complex is a regulatory module of the Mediator complex which is itself involved in regulation of basal and activated RNA polymerase II-dependent transcription. The SRB8-11 complex may be involved in the transcriptional repression of a subset of genes regulated by Mediator. It may inhibit the association of the Mediator complex with RNA polymerase II to form the holoenzyme complex.</text>
</comment>
<feature type="domain" description="Mediator complex subunit Med13 C-terminal" evidence="13">
    <location>
        <begin position="1364"/>
        <end position="1716"/>
    </location>
</feature>
<dbReference type="EMBL" id="JADGJW010000058">
    <property type="protein sequence ID" value="KAJ3225557.1"/>
    <property type="molecule type" value="Genomic_DNA"/>
</dbReference>
<keyword evidence="5 11" id="KW-0805">Transcription regulation</keyword>
<evidence type="ECO:0000256" key="10">
    <source>
        <dbReference type="ARBA" id="ARBA00032008"/>
    </source>
</evidence>
<evidence type="ECO:0000313" key="15">
    <source>
        <dbReference type="EMBL" id="KAJ3225557.1"/>
    </source>
</evidence>
<keyword evidence="6 11" id="KW-0010">Activator</keyword>
<evidence type="ECO:0000259" key="13">
    <source>
        <dbReference type="Pfam" id="PF06333"/>
    </source>
</evidence>
<feature type="domain" description="MID" evidence="14">
    <location>
        <begin position="1162"/>
        <end position="1340"/>
    </location>
</feature>
<feature type="region of interest" description="Disordered" evidence="12">
    <location>
        <begin position="658"/>
        <end position="677"/>
    </location>
</feature>
<dbReference type="GO" id="GO:0003713">
    <property type="term" value="F:transcription coactivator activity"/>
    <property type="evidence" value="ECO:0007669"/>
    <property type="project" value="TreeGrafter"/>
</dbReference>
<evidence type="ECO:0000256" key="12">
    <source>
        <dbReference type="SAM" id="MobiDB-lite"/>
    </source>
</evidence>
<keyword evidence="8 11" id="KW-0539">Nucleus</keyword>
<evidence type="ECO:0000256" key="1">
    <source>
        <dbReference type="ARBA" id="ARBA00004123"/>
    </source>
</evidence>
<organism evidence="15 16">
    <name type="scientific">Clydaea vesicula</name>
    <dbReference type="NCBI Taxonomy" id="447962"/>
    <lineage>
        <taxon>Eukaryota</taxon>
        <taxon>Fungi</taxon>
        <taxon>Fungi incertae sedis</taxon>
        <taxon>Chytridiomycota</taxon>
        <taxon>Chytridiomycota incertae sedis</taxon>
        <taxon>Chytridiomycetes</taxon>
        <taxon>Lobulomycetales</taxon>
        <taxon>Lobulomycetaceae</taxon>
        <taxon>Clydaea</taxon>
    </lineage>
</organism>
<evidence type="ECO:0000256" key="6">
    <source>
        <dbReference type="ARBA" id="ARBA00023159"/>
    </source>
</evidence>
<keyword evidence="16" id="KW-1185">Reference proteome</keyword>
<evidence type="ECO:0000256" key="2">
    <source>
        <dbReference type="ARBA" id="ARBA00009354"/>
    </source>
</evidence>
<evidence type="ECO:0000256" key="4">
    <source>
        <dbReference type="ARBA" id="ARBA00022491"/>
    </source>
</evidence>
<evidence type="ECO:0000256" key="11">
    <source>
        <dbReference type="RuleBase" id="RU364134"/>
    </source>
</evidence>
<proteinExistence type="inferred from homology"/>
<dbReference type="PANTHER" id="PTHR48249:SF3">
    <property type="entry name" value="MEDIATOR OF RNA POLYMERASE II TRANSCRIPTION SUBUNIT 13"/>
    <property type="match status" value="1"/>
</dbReference>
<accession>A0AAD5XYE1</accession>
<evidence type="ECO:0000259" key="14">
    <source>
        <dbReference type="Pfam" id="PF18296"/>
    </source>
</evidence>
<dbReference type="GO" id="GO:0045944">
    <property type="term" value="P:positive regulation of transcription by RNA polymerase II"/>
    <property type="evidence" value="ECO:0007669"/>
    <property type="project" value="TreeGrafter"/>
</dbReference>
<keyword evidence="7 11" id="KW-0804">Transcription</keyword>
<evidence type="ECO:0000313" key="16">
    <source>
        <dbReference type="Proteomes" id="UP001211065"/>
    </source>
</evidence>
<name>A0AAD5XYE1_9FUNG</name>
<dbReference type="Proteomes" id="UP001211065">
    <property type="component" value="Unassembled WGS sequence"/>
</dbReference>
<sequence>MEKEYSFSDSSLTNSFVISNVKSVVWKRYFYISKFELTSEENIPSNNINVKDPLLSTYLDLLEDGIPCLWKLGEYETGTSKNGKPTKLFSNLKNSKLRRKNSLHNISADDESSNTKSVPNHEEKIKPSSKRRSSHEEKRYTSKRKKTNALKTLSSNKSEDNISVIDGTLQYCRELWVFTYGNIKFEPKKYCNIKILHEIESGEFCDEQVNNNISESFVVSESCSFEYKLFCQALKNVLERPIIAVSLSIYYSTSNIIIQPSTTNIILRRLEIGDLDCDNTKIGSLLEEKSPKKGIICKCSSKINYELVLLSPHGIQAFLIPSLNENYKSSSGSLNKFFGYNFENKLLPDTVKVRINDIEGSGCTNSSIIMDYPSYLVYFMFESEDFQDLGDCYRKGYFPTSSFYSVLDQLSNNFNNWIWQQNILISKKTQSDNNTNTEAIKKEVHITDFWSYTAPDSSYSTLCLRECGVTDNIILKMEQKMAALKQSKSPQIKKLKITNLEESTTVSNVKEVNSNLSSHEKVTSIEKLPKEELHQSLTKEALNSSHHNDEMEFMPTTANSDVDLELGLTFHEGDVGDDDFDNFFDDNTVVLQNGDTAASKDTTSPIFSVTQQSPEINTPFVNTPHPATATPANQPQTPHLFHTPSHTPFATCLTPLPISPTAADSQQQQQQQTSSEFSPIVISEEEVLEPFSVKADEFNFKSCYSLNFSTLEISDNEFLEKDTSTILIPQKWSPFTFQQQSNESTKRISYCENSKVDQKIIPQLCFNKEHKDVCEYQVLEPLRFLKGKYGKGGKWKYSPKKKLSEKNCNLINTNSSVLELKKGGLELSTSECDKSVVPVAETSKKKPCIRVWRVDSTLFILNIPPWNEYGTHLNSSYPESNFFSMLCRNLQGLPLFEKAEDGNSTNSGDHLVDLMEEENEEGELIENEVVSFDNISMDTSLLNIIQPEWKRSSRETSTIWDKNFDLAIEIFQQQICFSFITIPDNKMCLKHDAFGKSEAKFDSFTKNGFPFSELGLQLFNKLYGIFDNALCKYDKRTSVNIKGPLTIQQYLDVPGLWISSILYNFFLDNDRNFSKYGGKVQLRKKKKSNEQVVELLSNPQLIFGHEGTLLKASPISLRFWEKLRLEPFGGKKHLQYLAVFPGSNPTNSSLKEEVGEAALDLSIEVANFFYELGTIYQTLQMGKHVPVESKRIEKGMVPVHLLESLQNEPPDSVRMRSYSRAMMDLGVAVTETFENTLAPDFLVIYVIDPFPHRFYSYFDLSYLCVKLLTSAAEAKLQIDHGSNQQLEIERSSLFWLHIAELKRKVIFQIIPIEAILERNAFSGHYPHAVKDICFTTYTRCMDSADNFSSSAPLLNRPIIPPLIYTPAFILSSPNLEIPLYTADEDIVNKTHLIMEPDRILHVAYRVENDWLCACWSDTCGELFESYTFKATSNTDCLKLLWEKTLKVSGVGGFKWRIVFGKYGLCDHKELQDWKSVLKSFIEQSSTTSKESQHEHIEYISSITVVSLTLNSCTKFFDYLPANTNISSSSDVLTPMDTSDLPGSPMVNGESSNSSVFKEQLMEDVPVSHSVVSLNHSVRIFGNEEKAKDDFKRFKYSECSSVPNLIPLVNGWIVDIPKRKDTSRETLLDSESIEVALLFHFQNPKVDSIRSVYPGWFAGSSINSSATGKSLSNLQQHSSSSINVSTANSTPTHFTNIMKDILKQFHYLRFLGITPHTFAKGFLEASSLTQLQSNTFFPVPYHFLIVERACKGLKCIPDRT</sequence>
<dbReference type="InterPro" id="IPR051139">
    <property type="entry name" value="Mediator_complx_sub13"/>
</dbReference>